<evidence type="ECO:0000256" key="2">
    <source>
        <dbReference type="ARBA" id="ARBA00023098"/>
    </source>
</evidence>
<dbReference type="CDD" id="cd06558">
    <property type="entry name" value="crotonase-like"/>
    <property type="match status" value="1"/>
</dbReference>
<protein>
    <submittedName>
        <fullName evidence="5">Enoyl-CoA hydratase</fullName>
    </submittedName>
</protein>
<dbReference type="Gene3D" id="3.90.226.10">
    <property type="entry name" value="2-enoyl-CoA Hydratase, Chain A, domain 1"/>
    <property type="match status" value="1"/>
</dbReference>
<evidence type="ECO:0000313" key="5">
    <source>
        <dbReference type="EMBL" id="BDG59811.1"/>
    </source>
</evidence>
<evidence type="ECO:0000256" key="3">
    <source>
        <dbReference type="ARBA" id="ARBA00023239"/>
    </source>
</evidence>
<name>A0AA35G778_9FIRM</name>
<dbReference type="PANTHER" id="PTHR11941">
    <property type="entry name" value="ENOYL-COA HYDRATASE-RELATED"/>
    <property type="match status" value="1"/>
</dbReference>
<dbReference type="Proteomes" id="UP001163687">
    <property type="component" value="Chromosome"/>
</dbReference>
<dbReference type="SUPFAM" id="SSF52096">
    <property type="entry name" value="ClpP/crotonase"/>
    <property type="match status" value="1"/>
</dbReference>
<dbReference type="InterPro" id="IPR029045">
    <property type="entry name" value="ClpP/crotonase-like_dom_sf"/>
</dbReference>
<reference evidence="5" key="1">
    <citation type="submission" date="2022-03" db="EMBL/GenBank/DDBJ databases">
        <title>Complete genome sequence of Caldinitratiruptor microaerophilus.</title>
        <authorList>
            <person name="Mukaiyama R."/>
            <person name="Nishiyama T."/>
            <person name="Ueda K."/>
        </authorList>
    </citation>
    <scope>NUCLEOTIDE SEQUENCE</scope>
    <source>
        <strain evidence="5">JCM 16183</strain>
    </source>
</reference>
<dbReference type="Pfam" id="PF00378">
    <property type="entry name" value="ECH_1"/>
    <property type="match status" value="1"/>
</dbReference>
<dbReference type="InterPro" id="IPR001753">
    <property type="entry name" value="Enoyl-CoA_hydra/iso"/>
</dbReference>
<evidence type="ECO:0000256" key="4">
    <source>
        <dbReference type="RuleBase" id="RU003707"/>
    </source>
</evidence>
<keyword evidence="6" id="KW-1185">Reference proteome</keyword>
<evidence type="ECO:0000256" key="1">
    <source>
        <dbReference type="ARBA" id="ARBA00005254"/>
    </source>
</evidence>
<accession>A0AA35G778</accession>
<dbReference type="PANTHER" id="PTHR11941:SF169">
    <property type="entry name" value="(7AS)-7A-METHYL-1,5-DIOXO-2,3,5,6,7,7A-HEXAHYDRO-1H-INDENE-CARBOXYL-COA HYDROLASE"/>
    <property type="match status" value="1"/>
</dbReference>
<proteinExistence type="inferred from homology"/>
<dbReference type="KEGG" id="cmic:caldi_09010"/>
<sequence length="274" mass="28924">MSPLPAEPILGGMCLPEEHVHVDFDAAGVAVVTIDNPPLNTLARRVREELLAALDSLAADETLRALVLTGQGDRAFSAGADLQEEEGLEGEALRAFMQEWERLYEAVAGFPVPVIAAVNGWALGGGFEVMLAADLRVAAETARMGAIALRIGLVNSIPRLVRLVGESRARDLVFTARHVDGTEAAAMGLVHQVVPAGRALAAARELAGQIAALPPLAVRRAKALLGRVGDLTLAEAQALQLETFLELHPTPDHHQAVREFLARRGKAESSGDGG</sequence>
<comment type="similarity">
    <text evidence="1 4">Belongs to the enoyl-CoA hydratase/isomerase family.</text>
</comment>
<dbReference type="PROSITE" id="PS00166">
    <property type="entry name" value="ENOYL_COA_HYDRATASE"/>
    <property type="match status" value="1"/>
</dbReference>
<dbReference type="InterPro" id="IPR018376">
    <property type="entry name" value="Enoyl-CoA_hyd/isom_CS"/>
</dbReference>
<gene>
    <name evidence="5" type="ORF">caldi_09010</name>
</gene>
<evidence type="ECO:0000313" key="6">
    <source>
        <dbReference type="Proteomes" id="UP001163687"/>
    </source>
</evidence>
<keyword evidence="3" id="KW-0456">Lyase</keyword>
<organism evidence="5 6">
    <name type="scientific">Caldinitratiruptor microaerophilus</name>
    <dbReference type="NCBI Taxonomy" id="671077"/>
    <lineage>
        <taxon>Bacteria</taxon>
        <taxon>Bacillati</taxon>
        <taxon>Bacillota</taxon>
        <taxon>Clostridia</taxon>
        <taxon>Eubacteriales</taxon>
        <taxon>Symbiobacteriaceae</taxon>
        <taxon>Caldinitratiruptor</taxon>
    </lineage>
</organism>
<dbReference type="GO" id="GO:0016829">
    <property type="term" value="F:lyase activity"/>
    <property type="evidence" value="ECO:0007669"/>
    <property type="project" value="UniProtKB-KW"/>
</dbReference>
<keyword evidence="2" id="KW-0443">Lipid metabolism</keyword>
<dbReference type="EMBL" id="AP025628">
    <property type="protein sequence ID" value="BDG59811.1"/>
    <property type="molecule type" value="Genomic_DNA"/>
</dbReference>
<dbReference type="AlphaFoldDB" id="A0AA35G778"/>
<dbReference type="GO" id="GO:0006635">
    <property type="term" value="P:fatty acid beta-oxidation"/>
    <property type="evidence" value="ECO:0007669"/>
    <property type="project" value="TreeGrafter"/>
</dbReference>